<evidence type="ECO:0000313" key="11">
    <source>
        <dbReference type="EMBL" id="MBE9390750.1"/>
    </source>
</evidence>
<dbReference type="GeneID" id="12450500"/>
<keyword evidence="4 10" id="KW-0745">Spermidine biosynthesis</keyword>
<feature type="chain" id="PRO_5033184527" description="S-adenosylmethionine decarboxylase alpha chain" evidence="10">
    <location>
        <begin position="81"/>
        <end position="142"/>
    </location>
</feature>
<feature type="modified residue" description="Pyruvic acid (Ser); by autocatalysis" evidence="10">
    <location>
        <position position="81"/>
    </location>
</feature>
<feature type="site" description="Cleavage (non-hydrolytic); by autolysis" evidence="10">
    <location>
        <begin position="80"/>
        <end position="81"/>
    </location>
</feature>
<dbReference type="InterPro" id="IPR042286">
    <property type="entry name" value="AdoMetDC_C"/>
</dbReference>
<evidence type="ECO:0000256" key="7">
    <source>
        <dbReference type="ARBA" id="ARBA00023239"/>
    </source>
</evidence>
<evidence type="ECO:0000313" key="12">
    <source>
        <dbReference type="Proteomes" id="UP000652307"/>
    </source>
</evidence>
<name>A0A843AGW3_9CREN</name>
<organism evidence="11 12">
    <name type="scientific">Fervidicoccus fontis</name>
    <dbReference type="NCBI Taxonomy" id="683846"/>
    <lineage>
        <taxon>Archaea</taxon>
        <taxon>Thermoproteota</taxon>
        <taxon>Thermoprotei</taxon>
        <taxon>Fervidicoccales</taxon>
        <taxon>Fervidicoccaceae</taxon>
        <taxon>Fervidicoccus</taxon>
    </lineage>
</organism>
<evidence type="ECO:0000256" key="3">
    <source>
        <dbReference type="ARBA" id="ARBA00022813"/>
    </source>
</evidence>
<keyword evidence="3 10" id="KW-0068">Autocatalytic cleavage</keyword>
<dbReference type="Pfam" id="PF02675">
    <property type="entry name" value="AdoMet_dc"/>
    <property type="match status" value="1"/>
</dbReference>
<dbReference type="InterPro" id="IPR017716">
    <property type="entry name" value="S-AdoMet_deCOase_pro-enz"/>
</dbReference>
<evidence type="ECO:0000256" key="9">
    <source>
        <dbReference type="ARBA" id="ARBA00023317"/>
    </source>
</evidence>
<dbReference type="InterPro" id="IPR042284">
    <property type="entry name" value="AdoMetDC_N"/>
</dbReference>
<feature type="active site" description="Proton acceptor; for processing activity" evidence="10">
    <location>
        <position position="86"/>
    </location>
</feature>
<dbReference type="EC" id="4.1.1.50" evidence="10"/>
<keyword evidence="1 10" id="KW-0949">S-adenosyl-L-methionine</keyword>
<dbReference type="PANTHER" id="PTHR33866:SF2">
    <property type="entry name" value="S-ADENOSYLMETHIONINE DECARBOXYLASE PROENZYME"/>
    <property type="match status" value="1"/>
</dbReference>
<keyword evidence="6 10" id="KW-0865">Zymogen</keyword>
<proteinExistence type="inferred from homology"/>
<evidence type="ECO:0000256" key="4">
    <source>
        <dbReference type="ARBA" id="ARBA00023066"/>
    </source>
</evidence>
<dbReference type="GO" id="GO:0008295">
    <property type="term" value="P:spermidine biosynthetic process"/>
    <property type="evidence" value="ECO:0007669"/>
    <property type="project" value="UniProtKB-UniRule"/>
</dbReference>
<dbReference type="Gene3D" id="3.30.160.750">
    <property type="match status" value="1"/>
</dbReference>
<comment type="PTM">
    <text evidence="10">Is synthesized initially as an inactive proenzyme. Formation of the active enzyme involves a self-maturation process in which the active site pyruvoyl group is generated from an internal serine residue via an autocatalytic post-translational modification. Two non-identical subunits are generated from the proenzyme in this reaction, and the pyruvate is formed at the N-terminus of the alpha chain, which is derived from the carboxyl end of the proenzyme. The post-translation cleavage follows an unusual pathway, termed non-hydrolytic serinolysis, in which the side chain hydroxyl group of the serine supplies its oxygen atom to form the C-terminus of the beta chain, while the remainder of the serine residue undergoes an oxidative deamination to produce ammonia and the pyruvoyl group blocking the N-terminus of the alpha chain.</text>
</comment>
<feature type="active site" description="Proton donor; for catalytic activity" evidence="10">
    <location>
        <position position="101"/>
    </location>
</feature>
<protein>
    <recommendedName>
        <fullName evidence="10">S-adenosylmethionine decarboxylase proenzyme</fullName>
        <shortName evidence="10">AdoMetDC</shortName>
        <shortName evidence="10">SAMDC</shortName>
        <ecNumber evidence="10">4.1.1.50</ecNumber>
    </recommendedName>
    <component>
        <recommendedName>
            <fullName evidence="10">S-adenosylmethionine decarboxylase beta chain</fullName>
        </recommendedName>
    </component>
    <component>
        <recommendedName>
            <fullName evidence="10">S-adenosylmethionine decarboxylase alpha chain</fullName>
        </recommendedName>
    </component>
</protein>
<keyword evidence="2 10" id="KW-0210">Decarboxylase</keyword>
<dbReference type="RefSeq" id="WP_014558522.1">
    <property type="nucleotide sequence ID" value="NZ_JADEZV010000001.1"/>
</dbReference>
<dbReference type="InterPro" id="IPR003826">
    <property type="entry name" value="AdoMetDC_fam_prok"/>
</dbReference>
<sequence length="142" mass="16268">MEQAEEKSNIKTIDLQDMVVGKHVYGNLYDMDPKILGDEEYIRNIMLEAVKKANATLFDVRSWSFPGKKGGVSVLILVLESHLAIHTWTEYRYATLDIYTCGPHTHPEAAFDFVVEKLNPKKVVKHKTFRLSNVEAEPLLDY</sequence>
<evidence type="ECO:0000256" key="10">
    <source>
        <dbReference type="HAMAP-Rule" id="MF_00464"/>
    </source>
</evidence>
<dbReference type="HAMAP" id="MF_00464">
    <property type="entry name" value="AdoMetDC_1"/>
    <property type="match status" value="1"/>
</dbReference>
<evidence type="ECO:0000256" key="8">
    <source>
        <dbReference type="ARBA" id="ARBA00023270"/>
    </source>
</evidence>
<comment type="cofactor">
    <cofactor evidence="10">
        <name>pyruvate</name>
        <dbReference type="ChEBI" id="CHEBI:15361"/>
    </cofactor>
    <text evidence="10">Binds 1 pyruvoyl group covalently per subunit.</text>
</comment>
<dbReference type="GO" id="GO:0004014">
    <property type="term" value="F:adenosylmethionine decarboxylase activity"/>
    <property type="evidence" value="ECO:0007669"/>
    <property type="project" value="UniProtKB-UniRule"/>
</dbReference>
<dbReference type="NCBIfam" id="TIGR03330">
    <property type="entry name" value="SAM_DCase_Bsu"/>
    <property type="match status" value="1"/>
</dbReference>
<dbReference type="Proteomes" id="UP000652307">
    <property type="component" value="Unassembled WGS sequence"/>
</dbReference>
<keyword evidence="8 10" id="KW-0704">Schiff base</keyword>
<dbReference type="InterPro" id="IPR016067">
    <property type="entry name" value="S-AdoMet_deCO2ase_core"/>
</dbReference>
<comment type="pathway">
    <text evidence="10">Amine and polyamine biosynthesis; S-adenosylmethioninamine biosynthesis; S-adenosylmethioninamine from S-adenosyl-L-methionine: step 1/1.</text>
</comment>
<reference evidence="11" key="1">
    <citation type="submission" date="2020-10" db="EMBL/GenBank/DDBJ databases">
        <title>Fervidococcus fontis strain 3639Fd - the first crenarchaeon capable of growth on lipids.</title>
        <authorList>
            <person name="Kochetkova T.V."/>
            <person name="Elcheninov A.G."/>
            <person name="Toschakov S.V."/>
            <person name="Kublanov I.V."/>
        </authorList>
    </citation>
    <scope>NUCLEOTIDE SEQUENCE</scope>
    <source>
        <strain evidence="11">3639Fd</strain>
    </source>
</reference>
<dbReference type="Gene3D" id="3.30.360.110">
    <property type="entry name" value="S-adenosylmethionine decarboxylase domain"/>
    <property type="match status" value="1"/>
</dbReference>
<dbReference type="SUPFAM" id="SSF56276">
    <property type="entry name" value="S-adenosylmethionine decarboxylase"/>
    <property type="match status" value="1"/>
</dbReference>
<dbReference type="UniPathway" id="UPA00331">
    <property type="reaction ID" value="UER00451"/>
</dbReference>
<dbReference type="EMBL" id="JADEZV010000001">
    <property type="protein sequence ID" value="MBE9390750.1"/>
    <property type="molecule type" value="Genomic_DNA"/>
</dbReference>
<gene>
    <name evidence="11" type="primary">speD</name>
    <name evidence="10" type="synonym">speH</name>
    <name evidence="11" type="ORF">IOK49_01440</name>
</gene>
<comment type="subunit">
    <text evidence="10">Heterotetramer of two alpha and two beta chains arranged as a dimer of alpha/beta heterodimers.</text>
</comment>
<dbReference type="GO" id="GO:0005829">
    <property type="term" value="C:cytosol"/>
    <property type="evidence" value="ECO:0007669"/>
    <property type="project" value="TreeGrafter"/>
</dbReference>
<evidence type="ECO:0000256" key="1">
    <source>
        <dbReference type="ARBA" id="ARBA00022691"/>
    </source>
</evidence>
<evidence type="ECO:0000256" key="6">
    <source>
        <dbReference type="ARBA" id="ARBA00023145"/>
    </source>
</evidence>
<evidence type="ECO:0000256" key="2">
    <source>
        <dbReference type="ARBA" id="ARBA00022793"/>
    </source>
</evidence>
<comment type="similarity">
    <text evidence="10">Belongs to the prokaryotic AdoMetDC family. Type 1 subfamily.</text>
</comment>
<feature type="chain" id="PRO_5033184528" description="S-adenosylmethionine decarboxylase beta chain" evidence="10">
    <location>
        <begin position="1"/>
        <end position="80"/>
    </location>
</feature>
<keyword evidence="9 10" id="KW-0670">Pyruvate</keyword>
<comment type="catalytic activity">
    <reaction evidence="10">
        <text>S-adenosyl-L-methionine + H(+) = S-adenosyl 3-(methylsulfanyl)propylamine + CO2</text>
        <dbReference type="Rhea" id="RHEA:15981"/>
        <dbReference type="ChEBI" id="CHEBI:15378"/>
        <dbReference type="ChEBI" id="CHEBI:16526"/>
        <dbReference type="ChEBI" id="CHEBI:57443"/>
        <dbReference type="ChEBI" id="CHEBI:59789"/>
        <dbReference type="EC" id="4.1.1.50"/>
    </reaction>
</comment>
<keyword evidence="5 10" id="KW-0620">Polyamine biosynthesis</keyword>
<dbReference type="OMA" id="VYTCGEH"/>
<comment type="caution">
    <text evidence="11">The sequence shown here is derived from an EMBL/GenBank/DDBJ whole genome shotgun (WGS) entry which is preliminary data.</text>
</comment>
<feature type="active site" description="Schiff-base intermediate with substrate; via pyruvic acid" evidence="10">
    <location>
        <position position="81"/>
    </location>
</feature>
<dbReference type="AlphaFoldDB" id="A0A843AGW3"/>
<accession>A0A843AGW3</accession>
<comment type="function">
    <text evidence="10">Catalyzes the decarboxylation of S-adenosylmethionine to S-adenosylmethioninamine (dcAdoMet), the propylamine donor required for the synthesis of the polyamines spermine and spermidine from the diamine putrescine.</text>
</comment>
<keyword evidence="7 10" id="KW-0456">Lyase</keyword>
<dbReference type="PANTHER" id="PTHR33866">
    <property type="entry name" value="S-ADENOSYLMETHIONINE DECARBOXYLASE PROENZYME"/>
    <property type="match status" value="1"/>
</dbReference>
<evidence type="ECO:0000256" key="5">
    <source>
        <dbReference type="ARBA" id="ARBA00023115"/>
    </source>
</evidence>